<dbReference type="KEGG" id="kng:KNAG_0F01420"/>
<sequence length="84" mass="9567">MEKDEHGKEESVVLEGEGIVEELTICPDCKTQLQKCLIQQNYAMVICPNEECAYPFNQGKNIDNMVYVKESEVLDVAKKRLSND</sequence>
<dbReference type="OrthoDB" id="4039633at2759"/>
<evidence type="ECO:0000313" key="2">
    <source>
        <dbReference type="Proteomes" id="UP000006310"/>
    </source>
</evidence>
<reference evidence="1 2" key="1">
    <citation type="journal article" date="2011" name="Proc. Natl. Acad. Sci. U.S.A.">
        <title>Evolutionary erosion of yeast sex chromosomes by mating-type switching accidents.</title>
        <authorList>
            <person name="Gordon J.L."/>
            <person name="Armisen D."/>
            <person name="Proux-Wera E."/>
            <person name="Oheigeartaigh S.S."/>
            <person name="Byrne K.P."/>
            <person name="Wolfe K.H."/>
        </authorList>
    </citation>
    <scope>NUCLEOTIDE SEQUENCE [LARGE SCALE GENOMIC DNA]</scope>
    <source>
        <strain evidence="2">ATCC MYA-139 / BCRC 22969 / CBS 8797 / CCRC 22969 / KCTC 17520 / NBRC 10181 / NCYC 3082</strain>
    </source>
</reference>
<dbReference type="HOGENOM" id="CLU_192397_0_0_1"/>
<accession>J7R7G3</accession>
<dbReference type="Proteomes" id="UP000006310">
    <property type="component" value="Chromosome 6"/>
</dbReference>
<gene>
    <name evidence="1" type="primary">KNAG0F01420</name>
    <name evidence="1" type="ordered locus">KNAG_0F01420</name>
</gene>
<reference evidence="2" key="2">
    <citation type="submission" date="2012-08" db="EMBL/GenBank/DDBJ databases">
        <title>Genome sequence of Kazachstania naganishii.</title>
        <authorList>
            <person name="Gordon J.L."/>
            <person name="Armisen D."/>
            <person name="Proux-Wera E."/>
            <person name="OhEigeartaigh S.S."/>
            <person name="Byrne K.P."/>
            <person name="Wolfe K.H."/>
        </authorList>
    </citation>
    <scope>NUCLEOTIDE SEQUENCE [LARGE SCALE GENOMIC DNA]</scope>
    <source>
        <strain evidence="2">ATCC MYA-139 / BCRC 22969 / CBS 8797 / CCRC 22969 / KCTC 17520 / NBRC 10181 / NCYC 3082</strain>
    </source>
</reference>
<proteinExistence type="predicted"/>
<dbReference type="GeneID" id="34526525"/>
<dbReference type="AlphaFoldDB" id="J7R7G3"/>
<organism evidence="1 2">
    <name type="scientific">Huiozyma naganishii (strain ATCC MYA-139 / BCRC 22969 / CBS 8797 / KCTC 17520 / NBRC 10181 / NCYC 3082 / Yp74L-3)</name>
    <name type="common">Yeast</name>
    <name type="synonym">Kazachstania naganishii</name>
    <dbReference type="NCBI Taxonomy" id="1071383"/>
    <lineage>
        <taxon>Eukaryota</taxon>
        <taxon>Fungi</taxon>
        <taxon>Dikarya</taxon>
        <taxon>Ascomycota</taxon>
        <taxon>Saccharomycotina</taxon>
        <taxon>Saccharomycetes</taxon>
        <taxon>Saccharomycetales</taxon>
        <taxon>Saccharomycetaceae</taxon>
        <taxon>Huiozyma</taxon>
    </lineage>
</organism>
<evidence type="ECO:0000313" key="1">
    <source>
        <dbReference type="EMBL" id="CCK70810.1"/>
    </source>
</evidence>
<keyword evidence="2" id="KW-1185">Reference proteome</keyword>
<dbReference type="EMBL" id="HE978319">
    <property type="protein sequence ID" value="CCK70810.1"/>
    <property type="molecule type" value="Genomic_DNA"/>
</dbReference>
<dbReference type="OMA" id="CLIQQNY"/>
<protein>
    <submittedName>
        <fullName evidence="1">Uncharacterized protein</fullName>
    </submittedName>
</protein>
<name>J7R7G3_HUIN7</name>
<dbReference type="RefSeq" id="XP_022465056.1">
    <property type="nucleotide sequence ID" value="XM_022608574.1"/>
</dbReference>
<dbReference type="eggNOG" id="ENOG502S9PK">
    <property type="taxonomic scope" value="Eukaryota"/>
</dbReference>